<dbReference type="Pfam" id="PF09709">
    <property type="entry name" value="Cas_Csd1"/>
    <property type="match status" value="1"/>
</dbReference>
<dbReference type="NCBIfam" id="TIGR01863">
    <property type="entry name" value="cas_Csd1"/>
    <property type="match status" value="1"/>
</dbReference>
<evidence type="ECO:0000313" key="4">
    <source>
        <dbReference type="Proteomes" id="UP000184089"/>
    </source>
</evidence>
<evidence type="ECO:0000313" key="3">
    <source>
        <dbReference type="EMBL" id="SHG17456.1"/>
    </source>
</evidence>
<dbReference type="Proteomes" id="UP000184089">
    <property type="component" value="Unassembled WGS sequence"/>
</dbReference>
<feature type="compositionally biased region" description="Basic and acidic residues" evidence="1">
    <location>
        <begin position="644"/>
        <end position="660"/>
    </location>
</feature>
<reference evidence="3" key="1">
    <citation type="submission" date="2016-11" db="EMBL/GenBank/DDBJ databases">
        <authorList>
            <person name="Varghese N."/>
            <person name="Submissions S."/>
        </authorList>
    </citation>
    <scope>NUCLEOTIDE SEQUENCE</scope>
    <source>
        <strain evidence="3">DSM 4029</strain>
    </source>
</reference>
<dbReference type="CDD" id="cd09757">
    <property type="entry name" value="Cas8c_I-C"/>
    <property type="match status" value="1"/>
</dbReference>
<keyword evidence="5" id="KW-1185">Reference proteome</keyword>
<dbReference type="AlphaFoldDB" id="A0AAQ1RW37"/>
<protein>
    <submittedName>
        <fullName evidence="3">CRISPR-associated protein, Csd1 family</fullName>
    </submittedName>
    <submittedName>
        <fullName evidence="2">Type I-C CRISPR-associated protein Cas8c/Csd1</fullName>
    </submittedName>
</protein>
<name>A0AAQ1RW37_9FIRM</name>
<gene>
    <name evidence="2" type="primary">cas8c</name>
    <name evidence="2" type="ORF">GT747_11005</name>
    <name evidence="3" type="ORF">SAMN05444424_1746</name>
</gene>
<evidence type="ECO:0000313" key="5">
    <source>
        <dbReference type="Proteomes" id="UP000474718"/>
    </source>
</evidence>
<proteinExistence type="predicted"/>
<evidence type="ECO:0000313" key="2">
    <source>
        <dbReference type="EMBL" id="MZL70281.1"/>
    </source>
</evidence>
<dbReference type="EMBL" id="WWVX01000008">
    <property type="protein sequence ID" value="MZL70281.1"/>
    <property type="molecule type" value="Genomic_DNA"/>
</dbReference>
<feature type="region of interest" description="Disordered" evidence="1">
    <location>
        <begin position="638"/>
        <end position="660"/>
    </location>
</feature>
<dbReference type="Proteomes" id="UP000474718">
    <property type="component" value="Unassembled WGS sequence"/>
</dbReference>
<sequence length="660" mass="74186">MSWMQKLCETYDRCADQVGVVQAGRVPLLPAYHTTQLAQIELVLDTEGNICPGRSSVIEGKGEQTTIIPCTESSAGRTSGLEPHPLFDKLQYLAGDFAACVPGKKSGYELYMEQLDRWCEDPACHPFVVAVRQYLKKGRLIADLAADGILWLDEQAHLLQKWGGAKEELPPIFRACTGGKQMDAFVRFTVLPADGSFSPDSRLWASAAVRQCYIDWQNRAPQERDICFVAGREMPVSVMSPKKIRNPGDGAKLVSSNDASGFTYRGRFRDAREAFSLGRETTEKAHSALRWLISRQGYKNGDQVVLTWRDSGGKLPSVCADSMDIAGEVPESPSRRADTGDWWAAQLNRALAGYSGVPDGGENAMILGLDSATPGRLSVFYYREMPAEDFLERIRRWHTSCTWLHRYRSRPTGELDKKGKPKYEPATFVGAPSPIDIVETAYGRNVDDKLRKSALERLLPCIIEGAQLPSDLVHCAARRASNPIAMEGWEAGKTLSIACALIRKLKNDRINGWNTTGEYKEEWTMALDTQKTDRSYLFGRLLAYARQIESRALFLMEEKRATNAERLQQAFASHPRRTWKIIDGQLKPYLLRYKGQTFEYEKGIFQIIDMFEEGDFNDEPLDETYLLGYSSQMNHFIQTSKKSGKSEEKSPAESQSEDKQ</sequence>
<dbReference type="InterPro" id="IPR010144">
    <property type="entry name" value="CRISPR-assoc_prot_Csd1-typ"/>
</dbReference>
<reference evidence="2 5" key="3">
    <citation type="journal article" date="2019" name="Nat. Med.">
        <title>A library of human gut bacterial isolates paired with longitudinal multiomics data enables mechanistic microbiome research.</title>
        <authorList>
            <person name="Poyet M."/>
            <person name="Groussin M."/>
            <person name="Gibbons S.M."/>
            <person name="Avila-Pacheco J."/>
            <person name="Jiang X."/>
            <person name="Kearney S.M."/>
            <person name="Perrotta A.R."/>
            <person name="Berdy B."/>
            <person name="Zhao S."/>
            <person name="Lieberman T.D."/>
            <person name="Swanson P.K."/>
            <person name="Smith M."/>
            <person name="Roesemann S."/>
            <person name="Alexander J.E."/>
            <person name="Rich S.A."/>
            <person name="Livny J."/>
            <person name="Vlamakis H."/>
            <person name="Clish C."/>
            <person name="Bullock K."/>
            <person name="Deik A."/>
            <person name="Scott J."/>
            <person name="Pierce K.A."/>
            <person name="Xavier R.J."/>
            <person name="Alm E.J."/>
        </authorList>
    </citation>
    <scope>NUCLEOTIDE SEQUENCE [LARGE SCALE GENOMIC DNA]</scope>
    <source>
        <strain evidence="2 5">BIOML-A2</strain>
    </source>
</reference>
<evidence type="ECO:0000256" key="1">
    <source>
        <dbReference type="SAM" id="MobiDB-lite"/>
    </source>
</evidence>
<comment type="caution">
    <text evidence="3">The sequence shown here is derived from an EMBL/GenBank/DDBJ whole genome shotgun (WGS) entry which is preliminary data.</text>
</comment>
<dbReference type="EMBL" id="FQVY01000002">
    <property type="protein sequence ID" value="SHG17456.1"/>
    <property type="molecule type" value="Genomic_DNA"/>
</dbReference>
<organism evidence="3 4">
    <name type="scientific">Bittarella massiliensis</name>
    <name type="common">ex Durand et al. 2017</name>
    <dbReference type="NCBI Taxonomy" id="1720313"/>
    <lineage>
        <taxon>Bacteria</taxon>
        <taxon>Bacillati</taxon>
        <taxon>Bacillota</taxon>
        <taxon>Clostridia</taxon>
        <taxon>Eubacteriales</taxon>
        <taxon>Oscillospiraceae</taxon>
        <taxon>Bittarella (ex Durand et al. 2017)</taxon>
    </lineage>
</organism>
<reference evidence="4" key="2">
    <citation type="submission" date="2016-11" db="EMBL/GenBank/DDBJ databases">
        <authorList>
            <person name="Jaros S."/>
            <person name="Januszkiewicz K."/>
            <person name="Wedrychowicz H."/>
        </authorList>
    </citation>
    <scope>NUCLEOTIDE SEQUENCE [LARGE SCALE GENOMIC DNA]</scope>
    <source>
        <strain evidence="4">DSM 4029</strain>
    </source>
</reference>
<accession>A0AAQ1RW37</accession>